<dbReference type="AlphaFoldDB" id="A0A2U1PBF0"/>
<sequence>MLNNGTSEIKVWLSPINPLLKDTSNDYALVSNTFKTYSYNQTLDHFNYKPESYATFPQRYLDNSKWWGGVDKKAPIFVYFGAEEDIEDDLGSIVFPTDNAPRFKALVVYLEVSISFPFTFCNYSLHISLSFLYVTSIISVLWKIESTRINGKIIEKQERSWVLQFCSSLGRLCRDTRASQEEVTPHHSPIIVIGARVSWWNKNCYKTIKKSWKDINKVASQPNGLAVLSQKFKTCSPLTNSSELRDYLYNKYATVAQYNAPPRELSIELETIRALKESTDNLYFSSSI</sequence>
<evidence type="ECO:0000256" key="3">
    <source>
        <dbReference type="ARBA" id="ARBA00022729"/>
    </source>
</evidence>
<evidence type="ECO:0000256" key="5">
    <source>
        <dbReference type="ARBA" id="ARBA00023180"/>
    </source>
</evidence>
<evidence type="ECO:0000256" key="1">
    <source>
        <dbReference type="ARBA" id="ARBA00011079"/>
    </source>
</evidence>
<keyword evidence="2" id="KW-0645">Protease</keyword>
<dbReference type="InterPro" id="IPR042269">
    <property type="entry name" value="Ser_carbopepase_S28_SKS"/>
</dbReference>
<dbReference type="OrthoDB" id="2130629at2759"/>
<organism evidence="6 7">
    <name type="scientific">Artemisia annua</name>
    <name type="common">Sweet wormwood</name>
    <dbReference type="NCBI Taxonomy" id="35608"/>
    <lineage>
        <taxon>Eukaryota</taxon>
        <taxon>Viridiplantae</taxon>
        <taxon>Streptophyta</taxon>
        <taxon>Embryophyta</taxon>
        <taxon>Tracheophyta</taxon>
        <taxon>Spermatophyta</taxon>
        <taxon>Magnoliopsida</taxon>
        <taxon>eudicotyledons</taxon>
        <taxon>Gunneridae</taxon>
        <taxon>Pentapetalae</taxon>
        <taxon>asterids</taxon>
        <taxon>campanulids</taxon>
        <taxon>Asterales</taxon>
        <taxon>Asteraceae</taxon>
        <taxon>Asteroideae</taxon>
        <taxon>Anthemideae</taxon>
        <taxon>Artemisiinae</taxon>
        <taxon>Artemisia</taxon>
    </lineage>
</organism>
<keyword evidence="5" id="KW-0325">Glycoprotein</keyword>
<dbReference type="GO" id="GO:0006508">
    <property type="term" value="P:proteolysis"/>
    <property type="evidence" value="ECO:0007669"/>
    <property type="project" value="UniProtKB-KW"/>
</dbReference>
<proteinExistence type="inferred from homology"/>
<protein>
    <submittedName>
        <fullName evidence="6">Serine carboxypeptidase S28 family protein</fullName>
    </submittedName>
</protein>
<evidence type="ECO:0000256" key="2">
    <source>
        <dbReference type="ARBA" id="ARBA00022670"/>
    </source>
</evidence>
<dbReference type="Gene3D" id="3.40.50.1820">
    <property type="entry name" value="alpha/beta hydrolase"/>
    <property type="match status" value="1"/>
</dbReference>
<comment type="similarity">
    <text evidence="1">Belongs to the peptidase S28 family.</text>
</comment>
<dbReference type="PANTHER" id="PTHR11010">
    <property type="entry name" value="PROTEASE S28 PRO-X CARBOXYPEPTIDASE-RELATED"/>
    <property type="match status" value="1"/>
</dbReference>
<comment type="caution">
    <text evidence="6">The sequence shown here is derived from an EMBL/GenBank/DDBJ whole genome shotgun (WGS) entry which is preliminary data.</text>
</comment>
<dbReference type="STRING" id="35608.A0A2U1PBF0"/>
<dbReference type="Gene3D" id="1.20.120.980">
    <property type="entry name" value="Serine carboxypeptidase S28, SKS domain"/>
    <property type="match status" value="1"/>
</dbReference>
<gene>
    <name evidence="6" type="ORF">CTI12_AA169790</name>
</gene>
<dbReference type="PANTHER" id="PTHR11010:SF120">
    <property type="entry name" value="LYSOSOMAL PRO-X CARBOXYPEPTIDASE"/>
    <property type="match status" value="1"/>
</dbReference>
<dbReference type="InterPro" id="IPR008758">
    <property type="entry name" value="Peptidase_S28"/>
</dbReference>
<keyword evidence="6" id="KW-0121">Carboxypeptidase</keyword>
<accession>A0A2U1PBF0</accession>
<dbReference type="GO" id="GO:0008239">
    <property type="term" value="F:dipeptidyl-peptidase activity"/>
    <property type="evidence" value="ECO:0007669"/>
    <property type="project" value="TreeGrafter"/>
</dbReference>
<keyword evidence="7" id="KW-1185">Reference proteome</keyword>
<evidence type="ECO:0000313" key="7">
    <source>
        <dbReference type="Proteomes" id="UP000245207"/>
    </source>
</evidence>
<name>A0A2U1PBF0_ARTAN</name>
<evidence type="ECO:0000256" key="4">
    <source>
        <dbReference type="ARBA" id="ARBA00022801"/>
    </source>
</evidence>
<keyword evidence="3" id="KW-0732">Signal</keyword>
<dbReference type="GO" id="GO:0004180">
    <property type="term" value="F:carboxypeptidase activity"/>
    <property type="evidence" value="ECO:0007669"/>
    <property type="project" value="UniProtKB-KW"/>
</dbReference>
<dbReference type="Proteomes" id="UP000245207">
    <property type="component" value="Unassembled WGS sequence"/>
</dbReference>
<dbReference type="InterPro" id="IPR029058">
    <property type="entry name" value="AB_hydrolase_fold"/>
</dbReference>
<dbReference type="EMBL" id="PKPP01001396">
    <property type="protein sequence ID" value="PWA83073.1"/>
    <property type="molecule type" value="Genomic_DNA"/>
</dbReference>
<dbReference type="GO" id="GO:0070008">
    <property type="term" value="F:serine-type exopeptidase activity"/>
    <property type="evidence" value="ECO:0007669"/>
    <property type="project" value="InterPro"/>
</dbReference>
<evidence type="ECO:0000313" key="6">
    <source>
        <dbReference type="EMBL" id="PWA83073.1"/>
    </source>
</evidence>
<reference evidence="6 7" key="1">
    <citation type="journal article" date="2018" name="Mol. Plant">
        <title>The genome of Artemisia annua provides insight into the evolution of Asteraceae family and artemisinin biosynthesis.</title>
        <authorList>
            <person name="Shen Q."/>
            <person name="Zhang L."/>
            <person name="Liao Z."/>
            <person name="Wang S."/>
            <person name="Yan T."/>
            <person name="Shi P."/>
            <person name="Liu M."/>
            <person name="Fu X."/>
            <person name="Pan Q."/>
            <person name="Wang Y."/>
            <person name="Lv Z."/>
            <person name="Lu X."/>
            <person name="Zhang F."/>
            <person name="Jiang W."/>
            <person name="Ma Y."/>
            <person name="Chen M."/>
            <person name="Hao X."/>
            <person name="Li L."/>
            <person name="Tang Y."/>
            <person name="Lv G."/>
            <person name="Zhou Y."/>
            <person name="Sun X."/>
            <person name="Brodelius P.E."/>
            <person name="Rose J.K.C."/>
            <person name="Tang K."/>
        </authorList>
    </citation>
    <scope>NUCLEOTIDE SEQUENCE [LARGE SCALE GENOMIC DNA]</scope>
    <source>
        <strain evidence="7">cv. Huhao1</strain>
        <tissue evidence="6">Leaf</tissue>
    </source>
</reference>
<keyword evidence="4" id="KW-0378">Hydrolase</keyword>
<dbReference type="Pfam" id="PF05577">
    <property type="entry name" value="Peptidase_S28"/>
    <property type="match status" value="1"/>
</dbReference>